<evidence type="ECO:0000259" key="3">
    <source>
        <dbReference type="PROSITE" id="PS51186"/>
    </source>
</evidence>
<name>A0AAU8AFT6_9RHOB</name>
<dbReference type="PANTHER" id="PTHR43877">
    <property type="entry name" value="AMINOALKYLPHOSPHONATE N-ACETYLTRANSFERASE-RELATED-RELATED"/>
    <property type="match status" value="1"/>
</dbReference>
<feature type="domain" description="N-acetyltransferase" evidence="3">
    <location>
        <begin position="10"/>
        <end position="163"/>
    </location>
</feature>
<reference evidence="4" key="1">
    <citation type="submission" date="2023-02" db="EMBL/GenBank/DDBJ databases">
        <title>Description and genomic characterization of Salipiger bruguierae sp. nov., isolated from the sediment of mangrove plant Bruguiera sexangula.</title>
        <authorList>
            <person name="Long M."/>
        </authorList>
    </citation>
    <scope>NUCLEOTIDE SEQUENCE</scope>
    <source>
        <strain evidence="4">H15</strain>
    </source>
</reference>
<evidence type="ECO:0000256" key="1">
    <source>
        <dbReference type="ARBA" id="ARBA00022679"/>
    </source>
</evidence>
<evidence type="ECO:0000313" key="4">
    <source>
        <dbReference type="EMBL" id="XCC93311.1"/>
    </source>
</evidence>
<dbReference type="InterPro" id="IPR050832">
    <property type="entry name" value="Bact_Acetyltransf"/>
</dbReference>
<dbReference type="RefSeq" id="WP_353472134.1">
    <property type="nucleotide sequence ID" value="NZ_CP123384.1"/>
</dbReference>
<protein>
    <submittedName>
        <fullName evidence="4">GNAT family N-acetyltransferase</fullName>
    </submittedName>
</protein>
<evidence type="ECO:0000256" key="2">
    <source>
        <dbReference type="ARBA" id="ARBA00023315"/>
    </source>
</evidence>
<accession>A0AAU8AFT6</accession>
<dbReference type="Gene3D" id="3.40.630.30">
    <property type="match status" value="1"/>
</dbReference>
<dbReference type="InterPro" id="IPR016181">
    <property type="entry name" value="Acyl_CoA_acyltransferase"/>
</dbReference>
<dbReference type="EMBL" id="CP123384">
    <property type="protein sequence ID" value="XCC93311.1"/>
    <property type="molecule type" value="Genomic_DNA"/>
</dbReference>
<dbReference type="PANTHER" id="PTHR43877:SF2">
    <property type="entry name" value="AMINOALKYLPHOSPHONATE N-ACETYLTRANSFERASE-RELATED"/>
    <property type="match status" value="1"/>
</dbReference>
<dbReference type="CDD" id="cd04301">
    <property type="entry name" value="NAT_SF"/>
    <property type="match status" value="1"/>
</dbReference>
<dbReference type="AlphaFoldDB" id="A0AAU8AFT6"/>
<keyword evidence="1" id="KW-0808">Transferase</keyword>
<keyword evidence="2" id="KW-0012">Acyltransferase</keyword>
<sequence>MPDTTHAACLSPRPAPAGFSDWDGLLALILGSFAYMEGRIDPPSSAGRLTPESLRARAREEHLYVAGTPLMGCAFFAEQPDALYIGKLAIAPGAQGKGLGRAFVAEAEALARRLGLPRLRLETRIELTQNHAAFARFGFSRTAEKAHPGFTRPTSITMEKPLFA</sequence>
<dbReference type="GO" id="GO:0016747">
    <property type="term" value="F:acyltransferase activity, transferring groups other than amino-acyl groups"/>
    <property type="evidence" value="ECO:0007669"/>
    <property type="project" value="InterPro"/>
</dbReference>
<dbReference type="SUPFAM" id="SSF55729">
    <property type="entry name" value="Acyl-CoA N-acyltransferases (Nat)"/>
    <property type="match status" value="1"/>
</dbReference>
<dbReference type="InterPro" id="IPR000182">
    <property type="entry name" value="GNAT_dom"/>
</dbReference>
<organism evidence="4">
    <name type="scientific">Alloyangia sp. H15</name>
    <dbReference type="NCBI Taxonomy" id="3029062"/>
    <lineage>
        <taxon>Bacteria</taxon>
        <taxon>Pseudomonadati</taxon>
        <taxon>Pseudomonadota</taxon>
        <taxon>Alphaproteobacteria</taxon>
        <taxon>Rhodobacterales</taxon>
        <taxon>Roseobacteraceae</taxon>
        <taxon>Alloyangia</taxon>
    </lineage>
</organism>
<dbReference type="PROSITE" id="PS51186">
    <property type="entry name" value="GNAT"/>
    <property type="match status" value="1"/>
</dbReference>
<gene>
    <name evidence="4" type="ORF">PVT71_12610</name>
</gene>
<dbReference type="Pfam" id="PF00583">
    <property type="entry name" value="Acetyltransf_1"/>
    <property type="match status" value="1"/>
</dbReference>
<proteinExistence type="predicted"/>